<dbReference type="PANTHER" id="PTHR11895">
    <property type="entry name" value="TRANSAMIDASE"/>
    <property type="match status" value="1"/>
</dbReference>
<dbReference type="Pfam" id="PF01425">
    <property type="entry name" value="Amidase"/>
    <property type="match status" value="1"/>
</dbReference>
<dbReference type="RefSeq" id="WP_176302658.1">
    <property type="nucleotide sequence ID" value="NZ_JABWCV010000004.1"/>
</dbReference>
<dbReference type="AlphaFoldDB" id="A0A7Y6V7R2"/>
<keyword evidence="4" id="KW-1185">Reference proteome</keyword>
<dbReference type="PANTHER" id="PTHR11895:SF7">
    <property type="entry name" value="GLUTAMYL-TRNA(GLN) AMIDOTRANSFERASE SUBUNIT A, MITOCHONDRIAL"/>
    <property type="match status" value="1"/>
</dbReference>
<proteinExistence type="inferred from homology"/>
<dbReference type="InterPro" id="IPR036928">
    <property type="entry name" value="AS_sf"/>
</dbReference>
<feature type="domain" description="Amidase" evidence="2">
    <location>
        <begin position="32"/>
        <end position="453"/>
    </location>
</feature>
<dbReference type="EMBL" id="JABWCV010000004">
    <property type="protein sequence ID" value="NVF13559.1"/>
    <property type="molecule type" value="Genomic_DNA"/>
</dbReference>
<accession>A0A7Y6V7R2</accession>
<evidence type="ECO:0000256" key="1">
    <source>
        <dbReference type="ARBA" id="ARBA00009199"/>
    </source>
</evidence>
<evidence type="ECO:0000259" key="2">
    <source>
        <dbReference type="Pfam" id="PF01425"/>
    </source>
</evidence>
<dbReference type="GO" id="GO:0003824">
    <property type="term" value="F:catalytic activity"/>
    <property type="evidence" value="ECO:0007669"/>
    <property type="project" value="InterPro"/>
</dbReference>
<gene>
    <name evidence="3" type="ORF">HUO07_05140</name>
</gene>
<evidence type="ECO:0000313" key="4">
    <source>
        <dbReference type="Proteomes" id="UP000589984"/>
    </source>
</evidence>
<evidence type="ECO:0000313" key="3">
    <source>
        <dbReference type="EMBL" id="NVF13559.1"/>
    </source>
</evidence>
<comment type="similarity">
    <text evidence="1">Belongs to the amidase family.</text>
</comment>
<sequence length="474" mass="50817">MSDKPLTTNEFRFTTLEDMIKSLSRGDTSPIELAEATINNINQLNPTYNFFSSFDGEKVMNDARIAQQNVEANGLNSGVLSGIPISIKDLIATSAYPTQFGSILMKENIVAIDAPAVKRIKQAGGIILGKTTTSEFGCKAVGDSPLTGITRNPWNVNKTPGGSSCGAAALVASGVSPVAIGTDGGGSIRIPAALSGLFGVKGQFGRVPVFPVSATPTLAHVGPLSRTVTDAAIMMSVISGYDTRDPYSVAGPIPDYIGACKKPLRPLRIAWSPTLGYASPSAEIVDLCQKAVSTLASMGCMVETVERVMSHDPIDMWVAEFYAGVGTKLSDALATRRDEIDPAVADVLEQAVSQSMGDYYKSVFQRYAFREQMRSFFEDYDLLITPTVPTEAFDVGLNQPPSLSHRSIVSWVYYTYPFNLTGQPAVSIPVGFTQAGLPVGMQIIAKHNEEHTLFNVAANFEKAQPWQHLTPSSL</sequence>
<dbReference type="InterPro" id="IPR023631">
    <property type="entry name" value="Amidase_dom"/>
</dbReference>
<comment type="caution">
    <text evidence="3">The sequence shown here is derived from an EMBL/GenBank/DDBJ whole genome shotgun (WGS) entry which is preliminary data.</text>
</comment>
<name>A0A7Y6V7R2_9GAMM</name>
<dbReference type="Gene3D" id="3.90.1300.10">
    <property type="entry name" value="Amidase signature (AS) domain"/>
    <property type="match status" value="1"/>
</dbReference>
<organism evidence="3 4">
    <name type="scientific">Vreelandella maris</name>
    <dbReference type="NCBI Taxonomy" id="2729617"/>
    <lineage>
        <taxon>Bacteria</taxon>
        <taxon>Pseudomonadati</taxon>
        <taxon>Pseudomonadota</taxon>
        <taxon>Gammaproteobacteria</taxon>
        <taxon>Oceanospirillales</taxon>
        <taxon>Halomonadaceae</taxon>
        <taxon>Vreelandella</taxon>
    </lineage>
</organism>
<protein>
    <submittedName>
        <fullName evidence="3">Amidase</fullName>
    </submittedName>
</protein>
<dbReference type="Proteomes" id="UP000589984">
    <property type="component" value="Unassembled WGS sequence"/>
</dbReference>
<reference evidence="3 4" key="1">
    <citation type="submission" date="2020-06" db="EMBL/GenBank/DDBJ databases">
        <title>Halomonas sp. QX-1 draft genome sequence.</title>
        <authorList>
            <person name="Qiu X."/>
        </authorList>
    </citation>
    <scope>NUCLEOTIDE SEQUENCE [LARGE SCALE GENOMIC DNA]</scope>
    <source>
        <strain evidence="3 4">QX-1</strain>
    </source>
</reference>
<dbReference type="InterPro" id="IPR000120">
    <property type="entry name" value="Amidase"/>
</dbReference>
<dbReference type="SUPFAM" id="SSF75304">
    <property type="entry name" value="Amidase signature (AS) enzymes"/>
    <property type="match status" value="1"/>
</dbReference>